<keyword evidence="1" id="KW-0472">Membrane</keyword>
<reference evidence="2 3" key="1">
    <citation type="submission" date="2024-01" db="EMBL/GenBank/DDBJ databases">
        <title>The genomes of 5 underutilized Papilionoideae crops provide insights into root nodulation and disease resistanc.</title>
        <authorList>
            <person name="Yuan L."/>
        </authorList>
    </citation>
    <scope>NUCLEOTIDE SEQUENCE [LARGE SCALE GENOMIC DNA]</scope>
    <source>
        <strain evidence="2">ZHUSHIDOU_FW_LH</strain>
        <tissue evidence="2">Leaf</tissue>
    </source>
</reference>
<comment type="caution">
    <text evidence="2">The sequence shown here is derived from an EMBL/GenBank/DDBJ whole genome shotgun (WGS) entry which is preliminary data.</text>
</comment>
<gene>
    <name evidence="2" type="ORF">RIF29_38693</name>
</gene>
<keyword evidence="3" id="KW-1185">Reference proteome</keyword>
<protein>
    <submittedName>
        <fullName evidence="2">Uncharacterized protein</fullName>
    </submittedName>
</protein>
<evidence type="ECO:0000256" key="1">
    <source>
        <dbReference type="SAM" id="Phobius"/>
    </source>
</evidence>
<dbReference type="Proteomes" id="UP001372338">
    <property type="component" value="Unassembled WGS sequence"/>
</dbReference>
<feature type="transmembrane region" description="Helical" evidence="1">
    <location>
        <begin position="38"/>
        <end position="55"/>
    </location>
</feature>
<keyword evidence="1" id="KW-1133">Transmembrane helix</keyword>
<name>A0AAN9E587_CROPI</name>
<organism evidence="2 3">
    <name type="scientific">Crotalaria pallida</name>
    <name type="common">Smooth rattlebox</name>
    <name type="synonym">Crotalaria striata</name>
    <dbReference type="NCBI Taxonomy" id="3830"/>
    <lineage>
        <taxon>Eukaryota</taxon>
        <taxon>Viridiplantae</taxon>
        <taxon>Streptophyta</taxon>
        <taxon>Embryophyta</taxon>
        <taxon>Tracheophyta</taxon>
        <taxon>Spermatophyta</taxon>
        <taxon>Magnoliopsida</taxon>
        <taxon>eudicotyledons</taxon>
        <taxon>Gunneridae</taxon>
        <taxon>Pentapetalae</taxon>
        <taxon>rosids</taxon>
        <taxon>fabids</taxon>
        <taxon>Fabales</taxon>
        <taxon>Fabaceae</taxon>
        <taxon>Papilionoideae</taxon>
        <taxon>50 kb inversion clade</taxon>
        <taxon>genistoids sensu lato</taxon>
        <taxon>core genistoids</taxon>
        <taxon>Crotalarieae</taxon>
        <taxon>Crotalaria</taxon>
    </lineage>
</organism>
<keyword evidence="1" id="KW-0812">Transmembrane</keyword>
<evidence type="ECO:0000313" key="3">
    <source>
        <dbReference type="Proteomes" id="UP001372338"/>
    </source>
</evidence>
<feature type="transmembrane region" description="Helical" evidence="1">
    <location>
        <begin position="6"/>
        <end position="26"/>
    </location>
</feature>
<dbReference type="AlphaFoldDB" id="A0AAN9E587"/>
<evidence type="ECO:0000313" key="2">
    <source>
        <dbReference type="EMBL" id="KAK7243880.1"/>
    </source>
</evidence>
<sequence length="111" mass="11833">MSGGSIPAVGIENALLSLSTLSFLTVNPNLKKISKNSSIFFFLLVSLSTLIHSFVHTNSLSQSVGARSSPILVSSSHCSRSKFASLPSNPSQTLKLNFSFALLLQGSIGYW</sequence>
<dbReference type="EMBL" id="JAYWIO010000008">
    <property type="protein sequence ID" value="KAK7243880.1"/>
    <property type="molecule type" value="Genomic_DNA"/>
</dbReference>
<accession>A0AAN9E587</accession>
<proteinExistence type="predicted"/>